<keyword evidence="3" id="KW-1185">Reference proteome</keyword>
<dbReference type="PROSITE" id="PS51257">
    <property type="entry name" value="PROKAR_LIPOPROTEIN"/>
    <property type="match status" value="1"/>
</dbReference>
<dbReference type="Pfam" id="PF07119">
    <property type="entry name" value="DUF1375"/>
    <property type="match status" value="1"/>
</dbReference>
<dbReference type="EMBL" id="JBHSUB010000001">
    <property type="protein sequence ID" value="MFC6376608.1"/>
    <property type="molecule type" value="Genomic_DNA"/>
</dbReference>
<feature type="compositionally biased region" description="Low complexity" evidence="1">
    <location>
        <begin position="101"/>
        <end position="116"/>
    </location>
</feature>
<name>A0ABW1VW22_9GAMM</name>
<proteinExistence type="predicted"/>
<feature type="region of interest" description="Disordered" evidence="1">
    <location>
        <begin position="96"/>
        <end position="116"/>
    </location>
</feature>
<accession>A0ABW1VW22</accession>
<dbReference type="RefSeq" id="WP_371813084.1">
    <property type="nucleotide sequence ID" value="NZ_BAAAFX010000011.1"/>
</dbReference>
<protein>
    <submittedName>
        <fullName evidence="2">YceK/YidQ family lipoprotein</fullName>
    </submittedName>
</protein>
<sequence>MKNRIPTAGVIVWCAFSSTGCSSVMSHTGPEQGYYPGTRANTEILSDSHTRWPVKTMAALDYPFSAVMDTLLLPWDYYRHDHGDGLSLRARVEQSDSLAKTTTPQTAALVTTPPSQ</sequence>
<organism evidence="2 3">
    <name type="scientific">Tatumella terrea</name>
    <dbReference type="NCBI Taxonomy" id="419007"/>
    <lineage>
        <taxon>Bacteria</taxon>
        <taxon>Pseudomonadati</taxon>
        <taxon>Pseudomonadota</taxon>
        <taxon>Gammaproteobacteria</taxon>
        <taxon>Enterobacterales</taxon>
        <taxon>Erwiniaceae</taxon>
        <taxon>Tatumella</taxon>
    </lineage>
</organism>
<dbReference type="Proteomes" id="UP001596230">
    <property type="component" value="Unassembled WGS sequence"/>
</dbReference>
<evidence type="ECO:0000313" key="2">
    <source>
        <dbReference type="EMBL" id="MFC6376608.1"/>
    </source>
</evidence>
<evidence type="ECO:0000256" key="1">
    <source>
        <dbReference type="SAM" id="MobiDB-lite"/>
    </source>
</evidence>
<keyword evidence="2" id="KW-0449">Lipoprotein</keyword>
<comment type="caution">
    <text evidence="2">The sequence shown here is derived from an EMBL/GenBank/DDBJ whole genome shotgun (WGS) entry which is preliminary data.</text>
</comment>
<evidence type="ECO:0000313" key="3">
    <source>
        <dbReference type="Proteomes" id="UP001596230"/>
    </source>
</evidence>
<dbReference type="NCBIfam" id="NF008628">
    <property type="entry name" value="PRK11616.1"/>
    <property type="match status" value="1"/>
</dbReference>
<gene>
    <name evidence="2" type="ORF">ACFP9W_00515</name>
</gene>
<dbReference type="InterPro" id="IPR010780">
    <property type="entry name" value="DUF1375"/>
</dbReference>
<reference evidence="3" key="1">
    <citation type="journal article" date="2019" name="Int. J. Syst. Evol. Microbiol.">
        <title>The Global Catalogue of Microorganisms (GCM) 10K type strain sequencing project: providing services to taxonomists for standard genome sequencing and annotation.</title>
        <authorList>
            <consortium name="The Broad Institute Genomics Platform"/>
            <consortium name="The Broad Institute Genome Sequencing Center for Infectious Disease"/>
            <person name="Wu L."/>
            <person name="Ma J."/>
        </authorList>
    </citation>
    <scope>NUCLEOTIDE SEQUENCE [LARGE SCALE GENOMIC DNA]</scope>
    <source>
        <strain evidence="3">CGMCC 1.18518</strain>
    </source>
</reference>